<evidence type="ECO:0000313" key="4">
    <source>
        <dbReference type="EMBL" id="MBE9115055.1"/>
    </source>
</evidence>
<dbReference type="RefSeq" id="WP_194028142.1">
    <property type="nucleotide sequence ID" value="NZ_JADEWZ010000004.1"/>
</dbReference>
<dbReference type="Pfam" id="PF00072">
    <property type="entry name" value="Response_reg"/>
    <property type="match status" value="1"/>
</dbReference>
<dbReference type="SMART" id="SM00448">
    <property type="entry name" value="REC"/>
    <property type="match status" value="1"/>
</dbReference>
<name>A0A8J7DUX9_9CYAN</name>
<feature type="domain" description="Response regulatory" evidence="3">
    <location>
        <begin position="35"/>
        <end position="152"/>
    </location>
</feature>
<comment type="caution">
    <text evidence="4">The sequence shown here is derived from an EMBL/GenBank/DDBJ whole genome shotgun (WGS) entry which is preliminary data.</text>
</comment>
<gene>
    <name evidence="4" type="ORF">IQ249_03995</name>
</gene>
<dbReference type="SUPFAM" id="SSF52172">
    <property type="entry name" value="CheY-like"/>
    <property type="match status" value="1"/>
</dbReference>
<dbReference type="Gene3D" id="3.40.50.2300">
    <property type="match status" value="1"/>
</dbReference>
<keyword evidence="5" id="KW-1185">Reference proteome</keyword>
<dbReference type="InterPro" id="IPR011006">
    <property type="entry name" value="CheY-like_superfamily"/>
</dbReference>
<comment type="caution">
    <text evidence="2">Lacks conserved residue(s) required for the propagation of feature annotation.</text>
</comment>
<evidence type="ECO:0000256" key="2">
    <source>
        <dbReference type="PROSITE-ProRule" id="PRU00169"/>
    </source>
</evidence>
<reference evidence="4" key="1">
    <citation type="submission" date="2020-10" db="EMBL/GenBank/DDBJ databases">
        <authorList>
            <person name="Castelo-Branco R."/>
            <person name="Eusebio N."/>
            <person name="Adriana R."/>
            <person name="Vieira A."/>
            <person name="Brugerolle De Fraissinette N."/>
            <person name="Rezende De Castro R."/>
            <person name="Schneider M.P."/>
            <person name="Vasconcelos V."/>
            <person name="Leao P.N."/>
        </authorList>
    </citation>
    <scope>NUCLEOTIDE SEQUENCE</scope>
    <source>
        <strain evidence="4">LEGE 07157</strain>
    </source>
</reference>
<evidence type="ECO:0000259" key="3">
    <source>
        <dbReference type="PROSITE" id="PS50110"/>
    </source>
</evidence>
<evidence type="ECO:0000256" key="1">
    <source>
        <dbReference type="ARBA" id="ARBA00022553"/>
    </source>
</evidence>
<dbReference type="InterPro" id="IPR001789">
    <property type="entry name" value="Sig_transdc_resp-reg_receiver"/>
</dbReference>
<evidence type="ECO:0000313" key="5">
    <source>
        <dbReference type="Proteomes" id="UP000654482"/>
    </source>
</evidence>
<dbReference type="GO" id="GO:0000160">
    <property type="term" value="P:phosphorelay signal transduction system"/>
    <property type="evidence" value="ECO:0007669"/>
    <property type="project" value="InterPro"/>
</dbReference>
<dbReference type="AlphaFoldDB" id="A0A8J7DUX9"/>
<dbReference type="InterPro" id="IPR050595">
    <property type="entry name" value="Bact_response_regulator"/>
</dbReference>
<protein>
    <submittedName>
        <fullName evidence="4">Response regulator</fullName>
    </submittedName>
</protein>
<dbReference type="EMBL" id="JADEWZ010000004">
    <property type="protein sequence ID" value="MBE9115055.1"/>
    <property type="molecule type" value="Genomic_DNA"/>
</dbReference>
<dbReference type="Proteomes" id="UP000654482">
    <property type="component" value="Unassembled WGS sequence"/>
</dbReference>
<dbReference type="PANTHER" id="PTHR44591">
    <property type="entry name" value="STRESS RESPONSE REGULATOR PROTEIN 1"/>
    <property type="match status" value="1"/>
</dbReference>
<dbReference type="PANTHER" id="PTHR44591:SF22">
    <property type="entry name" value="CHEY SUBFAMILY"/>
    <property type="match status" value="1"/>
</dbReference>
<sequence>MTVGPFSLSFTAVTLVDRLHEKRFFQKVSHSTGKTLLLIDPEDDLREVTQTGLELTTNWKIFTAPSYTEGLRLAIAQKPDAILVNGSMIDLEYSAIFNQLDSHPVTENIPIIAISDRVRLGDKVQFAQLGVMDVIAKPFDSANLGQQIATFLQWNASYPSPYD</sequence>
<organism evidence="4 5">
    <name type="scientific">Lusitaniella coriacea LEGE 07157</name>
    <dbReference type="NCBI Taxonomy" id="945747"/>
    <lineage>
        <taxon>Bacteria</taxon>
        <taxon>Bacillati</taxon>
        <taxon>Cyanobacteriota</taxon>
        <taxon>Cyanophyceae</taxon>
        <taxon>Spirulinales</taxon>
        <taxon>Lusitaniellaceae</taxon>
        <taxon>Lusitaniella</taxon>
    </lineage>
</organism>
<proteinExistence type="predicted"/>
<accession>A0A8J7DUX9</accession>
<dbReference type="PROSITE" id="PS50110">
    <property type="entry name" value="RESPONSE_REGULATORY"/>
    <property type="match status" value="1"/>
</dbReference>
<keyword evidence="1" id="KW-0597">Phosphoprotein</keyword>